<feature type="active site" description="4-aspartylphosphate intermediate" evidence="15">
    <location>
        <position position="430"/>
    </location>
</feature>
<feature type="binding site" evidence="16">
    <location>
        <position position="432"/>
    </location>
    <ligand>
        <name>ATP</name>
        <dbReference type="ChEBI" id="CHEBI:30616"/>
    </ligand>
</feature>
<evidence type="ECO:0000313" key="22">
    <source>
        <dbReference type="EMBL" id="EDK31407.1"/>
    </source>
</evidence>
<dbReference type="SUPFAM" id="SSF81653">
    <property type="entry name" value="Calcium ATPase, transduction domain A"/>
    <property type="match status" value="1"/>
</dbReference>
<feature type="binding site" evidence="17">
    <location>
        <position position="430"/>
    </location>
    <ligand>
        <name>Mg(2+)</name>
        <dbReference type="ChEBI" id="CHEBI:18420"/>
    </ligand>
</feature>
<gene>
    <name evidence="22" type="ORF">TTHERM_00474738</name>
</gene>
<dbReference type="InterPro" id="IPR006539">
    <property type="entry name" value="P-type_ATPase_IV"/>
</dbReference>
<dbReference type="GO" id="GO:0140326">
    <property type="term" value="F:ATPase-coupled intramembrane lipid transporter activity"/>
    <property type="evidence" value="ECO:0007669"/>
    <property type="project" value="UniProtKB-EC"/>
</dbReference>
<dbReference type="EMBL" id="GG662472">
    <property type="protein sequence ID" value="EDK31407.1"/>
    <property type="molecule type" value="Genomic_DNA"/>
</dbReference>
<dbReference type="GO" id="GO:0000287">
    <property type="term" value="F:magnesium ion binding"/>
    <property type="evidence" value="ECO:0007669"/>
    <property type="project" value="UniProtKB-UniRule"/>
</dbReference>
<evidence type="ECO:0000256" key="14">
    <source>
        <dbReference type="ARBA" id="ARBA00034036"/>
    </source>
</evidence>
<dbReference type="FunFam" id="3.40.50.1000:FF:000009">
    <property type="entry name" value="Phospholipid-transporting ATPase"/>
    <property type="match status" value="1"/>
</dbReference>
<protein>
    <recommendedName>
        <fullName evidence="18">Phospholipid-transporting ATPase</fullName>
        <ecNumber evidence="18">7.6.2.1</ecNumber>
    </recommendedName>
</protein>
<feature type="binding site" evidence="16">
    <location>
        <position position="585"/>
    </location>
    <ligand>
        <name>ATP</name>
        <dbReference type="ChEBI" id="CHEBI:30616"/>
    </ligand>
</feature>
<feature type="binding site" evidence="16">
    <location>
        <position position="609"/>
    </location>
    <ligand>
        <name>ATP</name>
        <dbReference type="ChEBI" id="CHEBI:30616"/>
    </ligand>
</feature>
<evidence type="ECO:0000256" key="13">
    <source>
        <dbReference type="ARBA" id="ARBA00023136"/>
    </source>
</evidence>
<feature type="transmembrane region" description="Helical" evidence="18">
    <location>
        <begin position="917"/>
        <end position="937"/>
    </location>
</feature>
<keyword evidence="4" id="KW-0813">Transport</keyword>
<dbReference type="PANTHER" id="PTHR24092:SF5">
    <property type="entry name" value="PHOSPHOLIPID-TRANSPORTING ATPASE"/>
    <property type="match status" value="1"/>
</dbReference>
<dbReference type="InterPro" id="IPR008250">
    <property type="entry name" value="ATPase_P-typ_transduc_dom_A_sf"/>
</dbReference>
<feature type="binding site" evidence="16">
    <location>
        <position position="430"/>
    </location>
    <ligand>
        <name>ATP</name>
        <dbReference type="ChEBI" id="CHEBI:30616"/>
    </ligand>
</feature>
<feature type="binding site" evidence="16">
    <location>
        <position position="721"/>
    </location>
    <ligand>
        <name>ATP</name>
        <dbReference type="ChEBI" id="CHEBI:30616"/>
    </ligand>
</feature>
<dbReference type="SFLD" id="SFLDF00027">
    <property type="entry name" value="p-type_atpase"/>
    <property type="match status" value="1"/>
</dbReference>
<dbReference type="SUPFAM" id="SSF56784">
    <property type="entry name" value="HAD-like"/>
    <property type="match status" value="1"/>
</dbReference>
<dbReference type="InterPro" id="IPR023214">
    <property type="entry name" value="HAD_sf"/>
</dbReference>
<dbReference type="STRING" id="312017.A4VD01"/>
<dbReference type="AlphaFoldDB" id="A4VD01"/>
<feature type="transmembrane region" description="Helical" evidence="18">
    <location>
        <begin position="889"/>
        <end position="911"/>
    </location>
</feature>
<evidence type="ECO:0000256" key="11">
    <source>
        <dbReference type="ARBA" id="ARBA00022989"/>
    </source>
</evidence>
<dbReference type="InterPro" id="IPR001757">
    <property type="entry name" value="P_typ_ATPase"/>
</dbReference>
<comment type="similarity">
    <text evidence="3 18">Belongs to the cation transport ATPase (P-type) (TC 3.A.3) family. Type IV subfamily.</text>
</comment>
<feature type="binding site" evidence="16">
    <location>
        <position position="831"/>
    </location>
    <ligand>
        <name>ATP</name>
        <dbReference type="ChEBI" id="CHEBI:30616"/>
    </ligand>
</feature>
<feature type="transmembrane region" description="Helical" evidence="18">
    <location>
        <begin position="1021"/>
        <end position="1042"/>
    </location>
</feature>
<dbReference type="InterPro" id="IPR044492">
    <property type="entry name" value="P_typ_ATPase_HD_dom"/>
</dbReference>
<reference evidence="23" key="1">
    <citation type="journal article" date="2006" name="PLoS Biol.">
        <title>Macronuclear genome sequence of the ciliate Tetrahymena thermophila, a model eukaryote.</title>
        <authorList>
            <person name="Eisen J.A."/>
            <person name="Coyne R.S."/>
            <person name="Wu M."/>
            <person name="Wu D."/>
            <person name="Thiagarajan M."/>
            <person name="Wortman J.R."/>
            <person name="Badger J.H."/>
            <person name="Ren Q."/>
            <person name="Amedeo P."/>
            <person name="Jones K.M."/>
            <person name="Tallon L.J."/>
            <person name="Delcher A.L."/>
            <person name="Salzberg S.L."/>
            <person name="Silva J.C."/>
            <person name="Haas B.J."/>
            <person name="Majoros W.H."/>
            <person name="Farzad M."/>
            <person name="Carlton J.M."/>
            <person name="Smith R.K. Jr."/>
            <person name="Garg J."/>
            <person name="Pearlman R.E."/>
            <person name="Karrer K.M."/>
            <person name="Sun L."/>
            <person name="Manning G."/>
            <person name="Elde N.C."/>
            <person name="Turkewitz A.P."/>
            <person name="Asai D.J."/>
            <person name="Wilkes D.E."/>
            <person name="Wang Y."/>
            <person name="Cai H."/>
            <person name="Collins K."/>
            <person name="Stewart B.A."/>
            <person name="Lee S.R."/>
            <person name="Wilamowska K."/>
            <person name="Weinberg Z."/>
            <person name="Ruzzo W.L."/>
            <person name="Wloga D."/>
            <person name="Gaertig J."/>
            <person name="Frankel J."/>
            <person name="Tsao C.-C."/>
            <person name="Gorovsky M.A."/>
            <person name="Keeling P.J."/>
            <person name="Waller R.F."/>
            <person name="Patron N.J."/>
            <person name="Cherry J.M."/>
            <person name="Stover N.A."/>
            <person name="Krieger C.J."/>
            <person name="del Toro C."/>
            <person name="Ryder H.F."/>
            <person name="Williamson S.C."/>
            <person name="Barbeau R.A."/>
            <person name="Hamilton E.P."/>
            <person name="Orias E."/>
        </authorList>
    </citation>
    <scope>NUCLEOTIDE SEQUENCE [LARGE SCALE GENOMIC DNA]</scope>
    <source>
        <strain evidence="23">SB210</strain>
    </source>
</reference>
<dbReference type="Pfam" id="PF16209">
    <property type="entry name" value="PhoLip_ATPase_N"/>
    <property type="match status" value="1"/>
</dbReference>
<dbReference type="KEGG" id="tet:TTHERM_00474738"/>
<feature type="domain" description="P-type ATPase N-terminal" evidence="20">
    <location>
        <begin position="83"/>
        <end position="138"/>
    </location>
</feature>
<evidence type="ECO:0000259" key="20">
    <source>
        <dbReference type="Pfam" id="PF16209"/>
    </source>
</evidence>
<evidence type="ECO:0000256" key="9">
    <source>
        <dbReference type="ARBA" id="ARBA00022842"/>
    </source>
</evidence>
<evidence type="ECO:0000313" key="23">
    <source>
        <dbReference type="Proteomes" id="UP000009168"/>
    </source>
</evidence>
<dbReference type="InterPro" id="IPR023298">
    <property type="entry name" value="ATPase_P-typ_TM_dom_sf"/>
</dbReference>
<evidence type="ECO:0000256" key="4">
    <source>
        <dbReference type="ARBA" id="ARBA00022448"/>
    </source>
</evidence>
<dbReference type="SUPFAM" id="SSF81660">
    <property type="entry name" value="Metal cation-transporting ATPase, ATP-binding domain N"/>
    <property type="match status" value="1"/>
</dbReference>
<dbReference type="OrthoDB" id="377733at2759"/>
<feature type="binding site" evidence="16">
    <location>
        <position position="543"/>
    </location>
    <ligand>
        <name>ATP</name>
        <dbReference type="ChEBI" id="CHEBI:30616"/>
    </ligand>
</feature>
<keyword evidence="23" id="KW-1185">Reference proteome</keyword>
<keyword evidence="6 17" id="KW-0479">Metal-binding</keyword>
<feature type="transmembrane region" description="Helical" evidence="18">
    <location>
        <begin position="134"/>
        <end position="154"/>
    </location>
</feature>
<keyword evidence="5 18" id="KW-0812">Transmembrane</keyword>
<accession>A4VD01</accession>
<feature type="transmembrane region" description="Helical" evidence="18">
    <location>
        <begin position="97"/>
        <end position="122"/>
    </location>
</feature>
<proteinExistence type="inferred from homology"/>
<evidence type="ECO:0000256" key="17">
    <source>
        <dbReference type="PIRSR" id="PIRSR606539-3"/>
    </source>
</evidence>
<dbReference type="Pfam" id="PF16212">
    <property type="entry name" value="PhoLip_ATPase_C"/>
    <property type="match status" value="1"/>
</dbReference>
<dbReference type="Gene3D" id="2.70.150.10">
    <property type="entry name" value="Calcium-transporting ATPase, cytoplasmic transduction domain A"/>
    <property type="match status" value="1"/>
</dbReference>
<dbReference type="GO" id="GO:0005768">
    <property type="term" value="C:endosome"/>
    <property type="evidence" value="ECO:0007669"/>
    <property type="project" value="TreeGrafter"/>
</dbReference>
<evidence type="ECO:0000256" key="6">
    <source>
        <dbReference type="ARBA" id="ARBA00022723"/>
    </source>
</evidence>
<dbReference type="FunCoup" id="A4VD01">
    <property type="interactions" value="105"/>
</dbReference>
<dbReference type="InterPro" id="IPR023299">
    <property type="entry name" value="ATPase_P-typ_cyto_dom_N"/>
</dbReference>
<keyword evidence="8 16" id="KW-0067">ATP-binding</keyword>
<dbReference type="GO" id="GO:0006890">
    <property type="term" value="P:retrograde vesicle-mediated transport, Golgi to endoplasmic reticulum"/>
    <property type="evidence" value="ECO:0007669"/>
    <property type="project" value="TreeGrafter"/>
</dbReference>
<dbReference type="HOGENOM" id="CLU_000846_3_1_1"/>
<dbReference type="Gene3D" id="3.40.1110.10">
    <property type="entry name" value="Calcium-transporting ATPase, cytoplasmic domain N"/>
    <property type="match status" value="1"/>
</dbReference>
<feature type="binding site" evidence="17">
    <location>
        <position position="832"/>
    </location>
    <ligand>
        <name>Mg(2+)</name>
        <dbReference type="ChEBI" id="CHEBI:18420"/>
    </ligand>
</feature>
<dbReference type="GO" id="GO:0005886">
    <property type="term" value="C:plasma membrane"/>
    <property type="evidence" value="ECO:0007669"/>
    <property type="project" value="TreeGrafter"/>
</dbReference>
<feature type="compositionally biased region" description="Basic and acidic residues" evidence="19">
    <location>
        <begin position="19"/>
        <end position="30"/>
    </location>
</feature>
<dbReference type="SUPFAM" id="SSF81665">
    <property type="entry name" value="Calcium ATPase, transmembrane domain M"/>
    <property type="match status" value="1"/>
</dbReference>
<evidence type="ECO:0000256" key="1">
    <source>
        <dbReference type="ARBA" id="ARBA00001946"/>
    </source>
</evidence>
<dbReference type="Proteomes" id="UP000009168">
    <property type="component" value="Unassembled WGS sequence"/>
</dbReference>
<organism evidence="22 23">
    <name type="scientific">Tetrahymena thermophila (strain SB210)</name>
    <dbReference type="NCBI Taxonomy" id="312017"/>
    <lineage>
        <taxon>Eukaryota</taxon>
        <taxon>Sar</taxon>
        <taxon>Alveolata</taxon>
        <taxon>Ciliophora</taxon>
        <taxon>Intramacronucleata</taxon>
        <taxon>Oligohymenophorea</taxon>
        <taxon>Hymenostomatida</taxon>
        <taxon>Tetrahymenina</taxon>
        <taxon>Tetrahymenidae</taxon>
        <taxon>Tetrahymena</taxon>
    </lineage>
</organism>
<evidence type="ECO:0000256" key="19">
    <source>
        <dbReference type="SAM" id="MobiDB-lite"/>
    </source>
</evidence>
<dbReference type="InParanoid" id="A4VD01"/>
<keyword evidence="7 16" id="KW-0547">Nucleotide-binding</keyword>
<sequence>MNVGKDHQEISLSNLNDYQQKEETKEQLEERLLQREEEQQIQTTEQYSQDQERFINVAKRFLFGPKVQTVSRIISLNGTVNPPNYFKNIVKNQKYSIISFVFVVLFNEFKYFFNMFFLLIAISQFIPPLQVGLQFTYIAPLVLVLTLTMLKEAYDDFKRFQRDREANSQIYQVLKVDQPEFPTKSCDLKVGDIIQVQTNQRIPADLLLLYTSDPSGDVFIKTDQLDGETDWKLRKPVRLVQSFAKEQGPEQIIRLNAQCQAQEPIENIYKFTGVFEINHNQPNIQKESLSLENTMWANTVLASGKIWALVLYTGKETRMAMNSRDARSKFGQLDTELNYLSKLLFVFMVISSIVLVVLQGVKLEWYTLILTFRYLLLLSSIIPISMRVNLEFAKLIYCYKINIDQQMPGTVARSSQIPEELGRIQFILTDKTGTLTQNDMTFKKLSLESGIFTYEETSQLQEIVKVQCSLSYGPMADIEKIVKKKNLNDLEINSTKEREIKNIRREKDVIIRDLITALAICHNVTPIEGDDGSKSFQASSPDEVALVKIAEDMGITLESRSQEQLVLKNANNQIETYNILANFPFSSHSKRMGILVKHVETGRYIFYLKGADTVICEKIPKYQKGFLKDECDSLAREGLRTLVITQKYLTEEQFNSWNVKYQEARTSLENRDEKEEQVIHLLEKDMEFLGITGVEDKLQEDVCNTLESLRNAGIKIWMLTGDKVETATCIAISAGIMSNPQRQFLITECENSFNLQQQLQRFNNESNYVLIIDGISLKLALEKHENLFFEVSTKAPAVVCCRCSPTQKAQITECIKKYTGKKTAGVGDGGNDVGMIQSADVGIGIVGKEGMQAALAADFSIEKFKYLNRLLLWHGRLSYKRSSVLSQFVIHRGLIISVIQMIFIVCFYFVPIPVYDGLLMLGYSTIFTMFPVFSLVFDEDIDEKTSMDYPPLYQTLQKGRELNTKTFFGWIWVSIYQGTIIMVISFMLFKDAFINIQTITYAALIISEILNILTSIHKIHIVMIISIVCSMGIYILTIYILRNTIMTADLDFGFFWRLCCVIAASWLPPFIFKLIMKKIDPSDYEKVMLYKKTDRINYRIR</sequence>
<dbReference type="SFLD" id="SFLDG00002">
    <property type="entry name" value="C1.7:_P-type_atpase_like"/>
    <property type="match status" value="1"/>
</dbReference>
<comment type="subcellular location">
    <subcellularLocation>
        <location evidence="2">Endomembrane system</location>
        <topology evidence="2">Multi-pass membrane protein</topology>
    </subcellularLocation>
    <subcellularLocation>
        <location evidence="18">Membrane</location>
        <topology evidence="18">Multi-pass membrane protein</topology>
    </subcellularLocation>
</comment>
<evidence type="ECO:0000256" key="10">
    <source>
        <dbReference type="ARBA" id="ARBA00022967"/>
    </source>
</evidence>
<dbReference type="GO" id="GO:0045332">
    <property type="term" value="P:phospholipid translocation"/>
    <property type="evidence" value="ECO:0007669"/>
    <property type="project" value="TreeGrafter"/>
</dbReference>
<evidence type="ECO:0000256" key="5">
    <source>
        <dbReference type="ARBA" id="ARBA00022692"/>
    </source>
</evidence>
<keyword evidence="11 18" id="KW-1133">Transmembrane helix</keyword>
<feature type="binding site" evidence="17">
    <location>
        <position position="432"/>
    </location>
    <ligand>
        <name>Mg(2+)</name>
        <dbReference type="ChEBI" id="CHEBI:18420"/>
    </ligand>
</feature>
<feature type="transmembrane region" description="Helical" evidence="18">
    <location>
        <begin position="994"/>
        <end position="1014"/>
    </location>
</feature>
<keyword evidence="9 17" id="KW-0460">Magnesium</keyword>
<feature type="binding site" evidence="16">
    <location>
        <position position="808"/>
    </location>
    <ligand>
        <name>ATP</name>
        <dbReference type="ChEBI" id="CHEBI:30616"/>
    </ligand>
</feature>
<comment type="catalytic activity">
    <reaction evidence="14 18">
        <text>ATP + H2O + phospholipidSide 1 = ADP + phosphate + phospholipidSide 2.</text>
        <dbReference type="EC" id="7.6.2.1"/>
    </reaction>
</comment>
<dbReference type="InterPro" id="IPR018303">
    <property type="entry name" value="ATPase_P-typ_P_site"/>
</dbReference>
<keyword evidence="13 18" id="KW-0472">Membrane</keyword>
<dbReference type="Pfam" id="PF13246">
    <property type="entry name" value="Cation_ATPase"/>
    <property type="match status" value="1"/>
</dbReference>
<feature type="binding site" evidence="16">
    <location>
        <position position="832"/>
    </location>
    <ligand>
        <name>ATP</name>
        <dbReference type="ChEBI" id="CHEBI:30616"/>
    </ligand>
</feature>
<dbReference type="GO" id="GO:0016887">
    <property type="term" value="F:ATP hydrolysis activity"/>
    <property type="evidence" value="ECO:0007669"/>
    <property type="project" value="InterPro"/>
</dbReference>
<feature type="domain" description="P-type ATPase C-terminal" evidence="21">
    <location>
        <begin position="854"/>
        <end position="1081"/>
    </location>
</feature>
<dbReference type="EC" id="7.6.2.1" evidence="18"/>
<feature type="transmembrane region" description="Helical" evidence="18">
    <location>
        <begin position="339"/>
        <end position="359"/>
    </location>
</feature>
<name>A4VD01_TETTS</name>
<feature type="transmembrane region" description="Helical" evidence="18">
    <location>
        <begin position="967"/>
        <end position="988"/>
    </location>
</feature>
<dbReference type="GO" id="GO:0006897">
    <property type="term" value="P:endocytosis"/>
    <property type="evidence" value="ECO:0007669"/>
    <property type="project" value="TreeGrafter"/>
</dbReference>
<evidence type="ECO:0000256" key="3">
    <source>
        <dbReference type="ARBA" id="ARBA00008109"/>
    </source>
</evidence>
<feature type="transmembrane region" description="Helical" evidence="18">
    <location>
        <begin position="1054"/>
        <end position="1076"/>
    </location>
</feature>
<dbReference type="SFLD" id="SFLDS00003">
    <property type="entry name" value="Haloacid_Dehalogenase"/>
    <property type="match status" value="1"/>
</dbReference>
<keyword evidence="10 18" id="KW-1278">Translocase</keyword>
<evidence type="ECO:0000256" key="16">
    <source>
        <dbReference type="PIRSR" id="PIRSR606539-2"/>
    </source>
</evidence>
<dbReference type="GO" id="GO:0005802">
    <property type="term" value="C:trans-Golgi network"/>
    <property type="evidence" value="ECO:0007669"/>
    <property type="project" value="TreeGrafter"/>
</dbReference>
<keyword evidence="12" id="KW-0445">Lipid transport</keyword>
<dbReference type="InterPro" id="IPR032630">
    <property type="entry name" value="P_typ_ATPase_c"/>
</dbReference>
<feature type="binding site" evidence="16">
    <location>
        <position position="802"/>
    </location>
    <ligand>
        <name>ATP</name>
        <dbReference type="ChEBI" id="CHEBI:30616"/>
    </ligand>
</feature>
<feature type="binding site" evidence="17">
    <location>
        <position position="828"/>
    </location>
    <ligand>
        <name>Mg(2+)</name>
        <dbReference type="ChEBI" id="CHEBI:18420"/>
    </ligand>
</feature>
<dbReference type="PROSITE" id="PS00154">
    <property type="entry name" value="ATPASE_E1_E2"/>
    <property type="match status" value="1"/>
</dbReference>
<feature type="binding site" evidence="16">
    <location>
        <position position="431"/>
    </location>
    <ligand>
        <name>ATP</name>
        <dbReference type="ChEBI" id="CHEBI:30616"/>
    </ligand>
</feature>
<evidence type="ECO:0000256" key="18">
    <source>
        <dbReference type="RuleBase" id="RU362033"/>
    </source>
</evidence>
<dbReference type="OMA" id="HQFINIF"/>
<dbReference type="GeneID" id="7841957"/>
<evidence type="ECO:0000259" key="21">
    <source>
        <dbReference type="Pfam" id="PF16212"/>
    </source>
</evidence>
<evidence type="ECO:0000256" key="12">
    <source>
        <dbReference type="ARBA" id="ARBA00023055"/>
    </source>
</evidence>
<feature type="region of interest" description="Disordered" evidence="19">
    <location>
        <begin position="1"/>
        <end position="30"/>
    </location>
</feature>
<evidence type="ECO:0000256" key="7">
    <source>
        <dbReference type="ARBA" id="ARBA00022741"/>
    </source>
</evidence>
<evidence type="ECO:0000256" key="8">
    <source>
        <dbReference type="ARBA" id="ARBA00022840"/>
    </source>
</evidence>
<dbReference type="RefSeq" id="XP_001471002.1">
    <property type="nucleotide sequence ID" value="XM_001470952.1"/>
</dbReference>
<dbReference type="PANTHER" id="PTHR24092">
    <property type="entry name" value="PROBABLE PHOSPHOLIPID-TRANSPORTING ATPASE"/>
    <property type="match status" value="1"/>
</dbReference>
<dbReference type="Gene3D" id="3.40.50.1000">
    <property type="entry name" value="HAD superfamily/HAD-like"/>
    <property type="match status" value="1"/>
</dbReference>
<evidence type="ECO:0000256" key="2">
    <source>
        <dbReference type="ARBA" id="ARBA00004127"/>
    </source>
</evidence>
<feature type="binding site" evidence="16">
    <location>
        <position position="722"/>
    </location>
    <ligand>
        <name>ATP</name>
        <dbReference type="ChEBI" id="CHEBI:30616"/>
    </ligand>
</feature>
<dbReference type="NCBIfam" id="TIGR01652">
    <property type="entry name" value="ATPase-Plipid"/>
    <property type="match status" value="1"/>
</dbReference>
<dbReference type="PRINTS" id="PR00119">
    <property type="entry name" value="CATATPASE"/>
</dbReference>
<comment type="cofactor">
    <cofactor evidence="1 17">
        <name>Mg(2+)</name>
        <dbReference type="ChEBI" id="CHEBI:18420"/>
    </cofactor>
</comment>
<feature type="binding site" evidence="16">
    <location>
        <position position="720"/>
    </location>
    <ligand>
        <name>ATP</name>
        <dbReference type="ChEBI" id="CHEBI:30616"/>
    </ligand>
</feature>
<feature type="transmembrane region" description="Helical" evidence="18">
    <location>
        <begin position="365"/>
        <end position="384"/>
    </location>
</feature>
<dbReference type="InterPro" id="IPR036412">
    <property type="entry name" value="HAD-like_sf"/>
</dbReference>
<dbReference type="NCBIfam" id="TIGR01494">
    <property type="entry name" value="ATPase_P-type"/>
    <property type="match status" value="2"/>
</dbReference>
<dbReference type="InterPro" id="IPR032631">
    <property type="entry name" value="P-type_ATPase_N"/>
</dbReference>
<dbReference type="GO" id="GO:0005524">
    <property type="term" value="F:ATP binding"/>
    <property type="evidence" value="ECO:0007669"/>
    <property type="project" value="UniProtKB-UniRule"/>
</dbReference>
<feature type="binding site" evidence="16">
    <location>
        <position position="640"/>
    </location>
    <ligand>
        <name>ATP</name>
        <dbReference type="ChEBI" id="CHEBI:30616"/>
    </ligand>
</feature>
<evidence type="ECO:0000256" key="15">
    <source>
        <dbReference type="PIRSR" id="PIRSR606539-1"/>
    </source>
</evidence>
<dbReference type="eggNOG" id="KOG0210">
    <property type="taxonomic scope" value="Eukaryota"/>
</dbReference>